<comment type="caution">
    <text evidence="1">The sequence shown here is derived from an EMBL/GenBank/DDBJ whole genome shotgun (WGS) entry which is preliminary data.</text>
</comment>
<reference evidence="1" key="1">
    <citation type="submission" date="2013-08" db="EMBL/GenBank/DDBJ databases">
        <authorList>
            <person name="Mendez C."/>
            <person name="Richter M."/>
            <person name="Ferrer M."/>
            <person name="Sanchez J."/>
        </authorList>
    </citation>
    <scope>NUCLEOTIDE SEQUENCE</scope>
</reference>
<sequence length="153" mass="16078">LAAGKIAMIDGTSAGYQKVLDAVGGKFSVGAFVEPGGSTGRIYNMAQGLGFVLPKGTPKAKQQAAWSFVQWWFQPSQQSYWAETTGFAPETKAGIKAIPTSFLTSHPGLAASLSAAESPYTYARPVSDSYKEVQAALDAEFFNAVTGTESVNA</sequence>
<protein>
    <submittedName>
        <fullName evidence="1">Sugar ABC transporter, periplasmic component</fullName>
    </submittedName>
</protein>
<name>T1ATH7_9ZZZZ</name>
<dbReference type="InterPro" id="IPR006059">
    <property type="entry name" value="SBP"/>
</dbReference>
<feature type="non-terminal residue" evidence="1">
    <location>
        <position position="1"/>
    </location>
</feature>
<dbReference type="SUPFAM" id="SSF53850">
    <property type="entry name" value="Periplasmic binding protein-like II"/>
    <property type="match status" value="1"/>
</dbReference>
<accession>T1ATH7</accession>
<proteinExistence type="predicted"/>
<feature type="non-terminal residue" evidence="1">
    <location>
        <position position="153"/>
    </location>
</feature>
<organism evidence="1">
    <name type="scientific">mine drainage metagenome</name>
    <dbReference type="NCBI Taxonomy" id="410659"/>
    <lineage>
        <taxon>unclassified sequences</taxon>
        <taxon>metagenomes</taxon>
        <taxon>ecological metagenomes</taxon>
    </lineage>
</organism>
<dbReference type="AlphaFoldDB" id="T1ATH7"/>
<reference evidence="1" key="2">
    <citation type="journal article" date="2014" name="ISME J.">
        <title>Microbial stratification in low pH oxic and suboxic macroscopic growths along an acid mine drainage.</title>
        <authorList>
            <person name="Mendez-Garcia C."/>
            <person name="Mesa V."/>
            <person name="Sprenger R.R."/>
            <person name="Richter M."/>
            <person name="Diez M.S."/>
            <person name="Solano J."/>
            <person name="Bargiela R."/>
            <person name="Golyshina O.V."/>
            <person name="Manteca A."/>
            <person name="Ramos J.L."/>
            <person name="Gallego J.R."/>
            <person name="Llorente I."/>
            <person name="Martins Dos Santos V.A."/>
            <person name="Jensen O.N."/>
            <person name="Pelaez A.I."/>
            <person name="Sanchez J."/>
            <person name="Ferrer M."/>
        </authorList>
    </citation>
    <scope>NUCLEOTIDE SEQUENCE</scope>
</reference>
<gene>
    <name evidence="1" type="ORF">B1A_10032</name>
</gene>
<dbReference type="Gene3D" id="3.40.190.10">
    <property type="entry name" value="Periplasmic binding protein-like II"/>
    <property type="match status" value="1"/>
</dbReference>
<dbReference type="Pfam" id="PF13416">
    <property type="entry name" value="SBP_bac_8"/>
    <property type="match status" value="1"/>
</dbReference>
<evidence type="ECO:0000313" key="1">
    <source>
        <dbReference type="EMBL" id="EQD60687.1"/>
    </source>
</evidence>
<dbReference type="EMBL" id="AUZX01007141">
    <property type="protein sequence ID" value="EQD60687.1"/>
    <property type="molecule type" value="Genomic_DNA"/>
</dbReference>